<dbReference type="GO" id="GO:0005576">
    <property type="term" value="C:extracellular region"/>
    <property type="evidence" value="ECO:0007669"/>
    <property type="project" value="UniProtKB-SubCell"/>
</dbReference>
<evidence type="ECO:0000256" key="3">
    <source>
        <dbReference type="ARBA" id="ARBA00022729"/>
    </source>
</evidence>
<keyword evidence="8" id="KW-1185">Reference proteome</keyword>
<keyword evidence="4" id="KW-0175">Coiled coil</keyword>
<name>A0AAV6GQQ8_9TELE</name>
<evidence type="ECO:0000313" key="8">
    <source>
        <dbReference type="Proteomes" id="UP000823561"/>
    </source>
</evidence>
<evidence type="ECO:0000256" key="4">
    <source>
        <dbReference type="SAM" id="Coils"/>
    </source>
</evidence>
<reference evidence="7" key="1">
    <citation type="submission" date="2020-10" db="EMBL/GenBank/DDBJ databases">
        <title>Chromosome-scale genome assembly of the Allis shad, Alosa alosa.</title>
        <authorList>
            <person name="Margot Z."/>
            <person name="Christophe K."/>
            <person name="Cabau C."/>
            <person name="Louis A."/>
            <person name="Berthelot C."/>
            <person name="Parey E."/>
            <person name="Roest Crollius H."/>
            <person name="Montfort J."/>
            <person name="Robinson-Rechavi M."/>
            <person name="Bucao C."/>
            <person name="Bouchez O."/>
            <person name="Gislard M."/>
            <person name="Lluch J."/>
            <person name="Milhes M."/>
            <person name="Lampietro C."/>
            <person name="Lopez Roques C."/>
            <person name="Donnadieu C."/>
            <person name="Braasch I."/>
            <person name="Desvignes T."/>
            <person name="Postlethwait J."/>
            <person name="Bobe J."/>
            <person name="Guiguen Y."/>
        </authorList>
    </citation>
    <scope>NUCLEOTIDE SEQUENCE</scope>
    <source>
        <strain evidence="7">M-15738</strain>
        <tissue evidence="7">Blood</tissue>
    </source>
</reference>
<dbReference type="Pfam" id="PF00386">
    <property type="entry name" value="C1q"/>
    <property type="match status" value="1"/>
</dbReference>
<proteinExistence type="predicted"/>
<sequence length="208" mass="22862">MKTIALLVLACSCYLCEPQTNGNGDQLTGNCDLFSLSFKVTNMAEKIALLEAKLQNTEKEIKELRSLTTGTPRVAFSATLKESGSGDTGPFTAAVPLQYKKVYSNTGSCYNPSTGIFTAQVKGMYYFRFSMFTNLSKPNSVVSLKKNDERLTSVWDTSSSDINDMGSNAVVIALEVGDSVYVELMANRIVYDDSMHYNTFSGFLLFTM</sequence>
<dbReference type="PROSITE" id="PS50871">
    <property type="entry name" value="C1Q"/>
    <property type="match status" value="1"/>
</dbReference>
<feature type="coiled-coil region" evidence="4">
    <location>
        <begin position="40"/>
        <end position="67"/>
    </location>
</feature>
<feature type="chain" id="PRO_5043786867" description="C1q domain-containing protein" evidence="5">
    <location>
        <begin position="19"/>
        <end position="208"/>
    </location>
</feature>
<feature type="domain" description="C1q" evidence="6">
    <location>
        <begin position="69"/>
        <end position="208"/>
    </location>
</feature>
<evidence type="ECO:0000313" key="7">
    <source>
        <dbReference type="EMBL" id="KAG5275216.1"/>
    </source>
</evidence>
<evidence type="ECO:0000256" key="2">
    <source>
        <dbReference type="ARBA" id="ARBA00022525"/>
    </source>
</evidence>
<protein>
    <recommendedName>
        <fullName evidence="6">C1q domain-containing protein</fullName>
    </recommendedName>
</protein>
<dbReference type="PANTHER" id="PTHR22923">
    <property type="entry name" value="CEREBELLIN-RELATED"/>
    <property type="match status" value="1"/>
</dbReference>
<keyword evidence="2" id="KW-0964">Secreted</keyword>
<dbReference type="SMART" id="SM00110">
    <property type="entry name" value="C1Q"/>
    <property type="match status" value="1"/>
</dbReference>
<dbReference type="EMBL" id="JADWDJ010000010">
    <property type="protein sequence ID" value="KAG5275216.1"/>
    <property type="molecule type" value="Genomic_DNA"/>
</dbReference>
<evidence type="ECO:0000256" key="5">
    <source>
        <dbReference type="SAM" id="SignalP"/>
    </source>
</evidence>
<evidence type="ECO:0000256" key="1">
    <source>
        <dbReference type="ARBA" id="ARBA00004613"/>
    </source>
</evidence>
<gene>
    <name evidence="7" type="ORF">AALO_G00144870</name>
</gene>
<dbReference type="SUPFAM" id="SSF49842">
    <property type="entry name" value="TNF-like"/>
    <property type="match status" value="1"/>
</dbReference>
<dbReference type="PRINTS" id="PR00007">
    <property type="entry name" value="COMPLEMNTC1Q"/>
</dbReference>
<accession>A0AAV6GQQ8</accession>
<dbReference type="InterPro" id="IPR050822">
    <property type="entry name" value="Cerebellin_Synaptic_Org"/>
</dbReference>
<comment type="subcellular location">
    <subcellularLocation>
        <location evidence="1">Secreted</location>
    </subcellularLocation>
</comment>
<dbReference type="InterPro" id="IPR001073">
    <property type="entry name" value="C1q_dom"/>
</dbReference>
<dbReference type="PANTHER" id="PTHR22923:SF102">
    <property type="entry name" value="CEREBELLIN 13-RELATED"/>
    <property type="match status" value="1"/>
</dbReference>
<keyword evidence="3 5" id="KW-0732">Signal</keyword>
<evidence type="ECO:0000259" key="6">
    <source>
        <dbReference type="PROSITE" id="PS50871"/>
    </source>
</evidence>
<organism evidence="7 8">
    <name type="scientific">Alosa alosa</name>
    <name type="common">allis shad</name>
    <dbReference type="NCBI Taxonomy" id="278164"/>
    <lineage>
        <taxon>Eukaryota</taxon>
        <taxon>Metazoa</taxon>
        <taxon>Chordata</taxon>
        <taxon>Craniata</taxon>
        <taxon>Vertebrata</taxon>
        <taxon>Euteleostomi</taxon>
        <taxon>Actinopterygii</taxon>
        <taxon>Neopterygii</taxon>
        <taxon>Teleostei</taxon>
        <taxon>Clupei</taxon>
        <taxon>Clupeiformes</taxon>
        <taxon>Clupeoidei</taxon>
        <taxon>Clupeidae</taxon>
        <taxon>Alosa</taxon>
    </lineage>
</organism>
<dbReference type="Gene3D" id="2.60.120.40">
    <property type="match status" value="1"/>
</dbReference>
<feature type="signal peptide" evidence="5">
    <location>
        <begin position="1"/>
        <end position="18"/>
    </location>
</feature>
<dbReference type="InterPro" id="IPR008983">
    <property type="entry name" value="Tumour_necrosis_fac-like_dom"/>
</dbReference>
<dbReference type="AlphaFoldDB" id="A0AAV6GQQ8"/>
<dbReference type="Proteomes" id="UP000823561">
    <property type="component" value="Chromosome 10"/>
</dbReference>
<comment type="caution">
    <text evidence="7">The sequence shown here is derived from an EMBL/GenBank/DDBJ whole genome shotgun (WGS) entry which is preliminary data.</text>
</comment>